<comment type="caution">
    <text evidence="2">The sequence shown here is derived from an EMBL/GenBank/DDBJ whole genome shotgun (WGS) entry which is preliminary data.</text>
</comment>
<proteinExistence type="predicted"/>
<gene>
    <name evidence="2" type="ORF">TRICI_004675</name>
</gene>
<feature type="compositionally biased region" description="Polar residues" evidence="1">
    <location>
        <begin position="153"/>
        <end position="169"/>
    </location>
</feature>
<protein>
    <submittedName>
        <fullName evidence="2">Uncharacterized protein</fullName>
    </submittedName>
</protein>
<dbReference type="Proteomes" id="UP000761534">
    <property type="component" value="Unassembled WGS sequence"/>
</dbReference>
<evidence type="ECO:0000313" key="2">
    <source>
        <dbReference type="EMBL" id="KAA8908975.1"/>
    </source>
</evidence>
<reference evidence="2" key="1">
    <citation type="journal article" date="2019" name="G3 (Bethesda)">
        <title>Genome Assemblies of Two Rare Opportunistic Yeast Pathogens: Diutina rugosa (syn. Candida rugosa) and Trichomonascus ciferrii (syn. Candida ciferrii).</title>
        <authorList>
            <person name="Mixao V."/>
            <person name="Saus E."/>
            <person name="Hansen A.P."/>
            <person name="Lass-Florl C."/>
            <person name="Gabaldon T."/>
        </authorList>
    </citation>
    <scope>NUCLEOTIDE SEQUENCE</scope>
    <source>
        <strain evidence="2">CBS 4856</strain>
    </source>
</reference>
<dbReference type="AlphaFoldDB" id="A0A642V078"/>
<sequence>MRQVSENIKFTDFKVPYYDSGPGALADLVHKIKAYGGKSLSAEETKTLSYNKSSVRKIFRSVYSSEPLPSFLQPSSTKIPSQSSHHQKLIEDNGNDAVKRAAGTNNGLQVAIAKSTDNKKQNTDTKKGTELFRIHNGETQETGSKCESKPNEQKSSTSTVVSPDETQTKGSKKLII</sequence>
<dbReference type="VEuPathDB" id="FungiDB:TRICI_004675"/>
<evidence type="ECO:0000313" key="3">
    <source>
        <dbReference type="Proteomes" id="UP000761534"/>
    </source>
</evidence>
<evidence type="ECO:0000256" key="1">
    <source>
        <dbReference type="SAM" id="MobiDB-lite"/>
    </source>
</evidence>
<feature type="region of interest" description="Disordered" evidence="1">
    <location>
        <begin position="70"/>
        <end position="176"/>
    </location>
</feature>
<name>A0A642V078_9ASCO</name>
<accession>A0A642V078</accession>
<keyword evidence="3" id="KW-1185">Reference proteome</keyword>
<feature type="compositionally biased region" description="Polar residues" evidence="1">
    <location>
        <begin position="72"/>
        <end position="84"/>
    </location>
</feature>
<organism evidence="2 3">
    <name type="scientific">Trichomonascus ciferrii</name>
    <dbReference type="NCBI Taxonomy" id="44093"/>
    <lineage>
        <taxon>Eukaryota</taxon>
        <taxon>Fungi</taxon>
        <taxon>Dikarya</taxon>
        <taxon>Ascomycota</taxon>
        <taxon>Saccharomycotina</taxon>
        <taxon>Dipodascomycetes</taxon>
        <taxon>Dipodascales</taxon>
        <taxon>Trichomonascaceae</taxon>
        <taxon>Trichomonascus</taxon>
        <taxon>Trichomonascus ciferrii complex</taxon>
    </lineage>
</organism>
<feature type="compositionally biased region" description="Basic and acidic residues" evidence="1">
    <location>
        <begin position="116"/>
        <end position="152"/>
    </location>
</feature>
<dbReference type="EMBL" id="SWFS01000353">
    <property type="protein sequence ID" value="KAA8908975.1"/>
    <property type="molecule type" value="Genomic_DNA"/>
</dbReference>